<evidence type="ECO:0000259" key="1">
    <source>
        <dbReference type="PROSITE" id="PS50181"/>
    </source>
</evidence>
<reference evidence="3" key="1">
    <citation type="submission" date="2024-06" db="EMBL/GenBank/DDBJ databases">
        <authorList>
            <person name="Ryan C."/>
        </authorList>
    </citation>
    <scope>NUCLEOTIDE SEQUENCE [LARGE SCALE GENOMIC DNA]</scope>
</reference>
<dbReference type="InterPro" id="IPR036047">
    <property type="entry name" value="F-box-like_dom_sf"/>
</dbReference>
<proteinExistence type="predicted"/>
<dbReference type="InterPro" id="IPR056594">
    <property type="entry name" value="AT5G49610-like_b-prop"/>
</dbReference>
<dbReference type="PROSITE" id="PS50181">
    <property type="entry name" value="FBOX"/>
    <property type="match status" value="1"/>
</dbReference>
<sequence>MPRTPPPRLRAPLALPDELVEEILLRVPPNDPTSLARAALACRRWRGLVADPVFHRRRLELHGAVPPMLGFVYDSFTRTSFIPTSSCRPHRADHHGRRGFDARHGRVLLHGRKYEDFIVWNPITDQLVEVPRPPDFLGNSSVKATVLCAATGVCDHFDCHRGPFIVVMVGTNDDLEDVDFDIENNHIDFDVLSESEIEGIMREGFRRVPKDMFACVYSSELGAWSEPTYAEHPNDHVDWGRSALVGNTLYFMLVKYESILKYDLGTRKMSVIGLPPYAHAETIYTQFMRIQLTTMEDGRLGFARLEESIELCLWSRDEGVEVVRNWYHKFTGWTLCKVIDLKVSPLVDPIAHYNSLVGFVEGVSVAFVAVQNRLFTVDMKSGLMRKVFEGCFFSCVVPYITFCPPALGASSRDDGTRRVGTSSA</sequence>
<gene>
    <name evidence="2" type="ORF">URODEC1_LOCUS49968</name>
</gene>
<organism evidence="2 3">
    <name type="scientific">Urochloa decumbens</name>
    <dbReference type="NCBI Taxonomy" id="240449"/>
    <lineage>
        <taxon>Eukaryota</taxon>
        <taxon>Viridiplantae</taxon>
        <taxon>Streptophyta</taxon>
        <taxon>Embryophyta</taxon>
        <taxon>Tracheophyta</taxon>
        <taxon>Spermatophyta</taxon>
        <taxon>Magnoliopsida</taxon>
        <taxon>Liliopsida</taxon>
        <taxon>Poales</taxon>
        <taxon>Poaceae</taxon>
        <taxon>PACMAD clade</taxon>
        <taxon>Panicoideae</taxon>
        <taxon>Panicodae</taxon>
        <taxon>Paniceae</taxon>
        <taxon>Melinidinae</taxon>
        <taxon>Urochloa</taxon>
    </lineage>
</organism>
<accession>A0ABC9A4P1</accession>
<dbReference type="AlphaFoldDB" id="A0ABC9A4P1"/>
<dbReference type="Proteomes" id="UP001497457">
    <property type="component" value="Chromosome 2b"/>
</dbReference>
<dbReference type="SMART" id="SM00256">
    <property type="entry name" value="FBOX"/>
    <property type="match status" value="1"/>
</dbReference>
<dbReference type="Gene3D" id="1.20.1280.50">
    <property type="match status" value="1"/>
</dbReference>
<reference evidence="2 3" key="2">
    <citation type="submission" date="2024-10" db="EMBL/GenBank/DDBJ databases">
        <authorList>
            <person name="Ryan C."/>
        </authorList>
    </citation>
    <scope>NUCLEOTIDE SEQUENCE [LARGE SCALE GENOMIC DNA]</scope>
</reference>
<evidence type="ECO:0000313" key="3">
    <source>
        <dbReference type="Proteomes" id="UP001497457"/>
    </source>
</evidence>
<dbReference type="Pfam" id="PF23635">
    <property type="entry name" value="Beta-prop_AT5G49610-like"/>
    <property type="match status" value="1"/>
</dbReference>
<dbReference type="EMBL" id="OZ075112">
    <property type="protein sequence ID" value="CAL4970193.1"/>
    <property type="molecule type" value="Genomic_DNA"/>
</dbReference>
<dbReference type="PANTHER" id="PTHR32133:SF370">
    <property type="entry name" value="F-BOX DOMAIN-CONTAINING PROTEIN"/>
    <property type="match status" value="1"/>
</dbReference>
<feature type="domain" description="F-box" evidence="1">
    <location>
        <begin position="9"/>
        <end position="57"/>
    </location>
</feature>
<dbReference type="PANTHER" id="PTHR32133">
    <property type="entry name" value="OS07G0120400 PROTEIN"/>
    <property type="match status" value="1"/>
</dbReference>
<dbReference type="SUPFAM" id="SSF81383">
    <property type="entry name" value="F-box domain"/>
    <property type="match status" value="1"/>
</dbReference>
<dbReference type="InterPro" id="IPR001810">
    <property type="entry name" value="F-box_dom"/>
</dbReference>
<keyword evidence="3" id="KW-1185">Reference proteome</keyword>
<evidence type="ECO:0000313" key="2">
    <source>
        <dbReference type="EMBL" id="CAL4970193.1"/>
    </source>
</evidence>
<dbReference type="Pfam" id="PF12937">
    <property type="entry name" value="F-box-like"/>
    <property type="match status" value="1"/>
</dbReference>
<name>A0ABC9A4P1_9POAL</name>
<protein>
    <recommendedName>
        <fullName evidence="1">F-box domain-containing protein</fullName>
    </recommendedName>
</protein>